<dbReference type="SUPFAM" id="SSF53098">
    <property type="entry name" value="Ribonuclease H-like"/>
    <property type="match status" value="1"/>
</dbReference>
<dbReference type="GO" id="GO:0006260">
    <property type="term" value="P:DNA replication"/>
    <property type="evidence" value="ECO:0007669"/>
    <property type="project" value="InterPro"/>
</dbReference>
<dbReference type="Gene3D" id="3.40.1440.10">
    <property type="entry name" value="GIY-YIG endonuclease"/>
    <property type="match status" value="1"/>
</dbReference>
<dbReference type="GO" id="GO:0009432">
    <property type="term" value="P:SOS response"/>
    <property type="evidence" value="ECO:0007669"/>
    <property type="project" value="UniProtKB-KW"/>
</dbReference>
<dbReference type="GO" id="GO:0006289">
    <property type="term" value="P:nucleotide-excision repair"/>
    <property type="evidence" value="ECO:0007669"/>
    <property type="project" value="InterPro"/>
</dbReference>
<organism evidence="13 14">
    <name type="scientific">Psychroflexus salarius</name>
    <dbReference type="NCBI Taxonomy" id="1155689"/>
    <lineage>
        <taxon>Bacteria</taxon>
        <taxon>Pseudomonadati</taxon>
        <taxon>Bacteroidota</taxon>
        <taxon>Flavobacteriia</taxon>
        <taxon>Flavobacteriales</taxon>
        <taxon>Flavobacteriaceae</taxon>
        <taxon>Psychroflexus</taxon>
    </lineage>
</organism>
<evidence type="ECO:0000256" key="3">
    <source>
        <dbReference type="ARBA" id="ARBA00022801"/>
    </source>
</evidence>
<evidence type="ECO:0000256" key="1">
    <source>
        <dbReference type="ARBA" id="ARBA00022763"/>
    </source>
</evidence>
<keyword evidence="1" id="KW-0227">DNA damage</keyword>
<dbReference type="GO" id="GO:0004527">
    <property type="term" value="F:exonuclease activity"/>
    <property type="evidence" value="ECO:0007669"/>
    <property type="project" value="UniProtKB-ARBA"/>
</dbReference>
<dbReference type="InterPro" id="IPR000305">
    <property type="entry name" value="GIY-YIG_endonuc"/>
</dbReference>
<dbReference type="CDD" id="cd10434">
    <property type="entry name" value="GIY-YIG_UvrC_Cho"/>
    <property type="match status" value="1"/>
</dbReference>
<dbReference type="CDD" id="cd06127">
    <property type="entry name" value="DEDDh"/>
    <property type="match status" value="1"/>
</dbReference>
<dbReference type="SUPFAM" id="SSF82771">
    <property type="entry name" value="GIY-YIG endonuclease"/>
    <property type="match status" value="1"/>
</dbReference>
<feature type="domain" description="GIY-YIG" evidence="12">
    <location>
        <begin position="195"/>
        <end position="271"/>
    </location>
</feature>
<sequence length="454" mass="52291">MYAILDIESTGGKYNEEGITEIAIYKHDGHEIVDQFISLVNPERKIQSFVVGLTGINNEMLRNAPKFYEIAKRIIEITEDCVIVAHNAKFDFRMLQLEFDRLGYQFDRKTLCTIQLAELLLPNLKSYSLGKLVKTLGIPITNRHRASGDALATVKLFELLLEKDQNKTIVSSLINTHKKTQKSKKLIKLSENLPNKTGVYYFYNDEGEIIYIGKSKNIKKRVQQHFTNQSPKSRKIQQEVTSISFDLTGNELVALLKENHNIKSLKPKYNKALKKDIFNYGLYQFIDHKAYINFSIHKSTKQKDLITTFVNLRQAKNFMASQIEKFQLCPKLSGLEQTNGACFNYGIKTCEGACIEKISPKDYNRNAIDFIKKFSLGKENFIIIDRGKNPNEKSIIVIKKGELMGYAFTQLNYQKSFKILKELLTPLKSDRDAKHILQVYLRKKSKHVKIEPLE</sequence>
<evidence type="ECO:0000256" key="11">
    <source>
        <dbReference type="ARBA" id="ARBA00042732"/>
    </source>
</evidence>
<evidence type="ECO:0000259" key="12">
    <source>
        <dbReference type="PROSITE" id="PS50164"/>
    </source>
</evidence>
<keyword evidence="4" id="KW-0267">Excision nuclease</keyword>
<dbReference type="PANTHER" id="PTHR30562">
    <property type="entry name" value="UVRC/OXIDOREDUCTASE"/>
    <property type="match status" value="1"/>
</dbReference>
<gene>
    <name evidence="13" type="ORF">SAMN05444278_105104</name>
</gene>
<dbReference type="InterPro" id="IPR050066">
    <property type="entry name" value="UvrABC_protein_C"/>
</dbReference>
<dbReference type="Gene3D" id="3.30.420.10">
    <property type="entry name" value="Ribonuclease H-like superfamily/Ribonuclease H"/>
    <property type="match status" value="1"/>
</dbReference>
<dbReference type="PANTHER" id="PTHR30562:SF10">
    <property type="entry name" value="EXCINUCLEASE CHO"/>
    <property type="match status" value="1"/>
</dbReference>
<dbReference type="FunFam" id="3.30.420.10:FF:000045">
    <property type="entry name" value="3'-5' exonuclease DinG"/>
    <property type="match status" value="1"/>
</dbReference>
<evidence type="ECO:0000256" key="9">
    <source>
        <dbReference type="ARBA" id="ARBA00040756"/>
    </source>
</evidence>
<dbReference type="InterPro" id="IPR006054">
    <property type="entry name" value="DnaQ"/>
</dbReference>
<dbReference type="InterPro" id="IPR036397">
    <property type="entry name" value="RNaseH_sf"/>
</dbReference>
<dbReference type="AlphaFoldDB" id="A0A1M4W673"/>
<reference evidence="13 14" key="1">
    <citation type="submission" date="2016-11" db="EMBL/GenBank/DDBJ databases">
        <authorList>
            <person name="Jaros S."/>
            <person name="Januszkiewicz K."/>
            <person name="Wedrychowicz H."/>
        </authorList>
    </citation>
    <scope>NUCLEOTIDE SEQUENCE [LARGE SCALE GENOMIC DNA]</scope>
    <source>
        <strain evidence="13 14">DSM 25661</strain>
    </source>
</reference>
<dbReference type="GO" id="GO:0009380">
    <property type="term" value="C:excinuclease repair complex"/>
    <property type="evidence" value="ECO:0007669"/>
    <property type="project" value="TreeGrafter"/>
</dbReference>
<keyword evidence="3" id="KW-0378">Hydrolase</keyword>
<evidence type="ECO:0000256" key="4">
    <source>
        <dbReference type="ARBA" id="ARBA00022881"/>
    </source>
</evidence>
<evidence type="ECO:0000313" key="14">
    <source>
        <dbReference type="Proteomes" id="UP000184462"/>
    </source>
</evidence>
<dbReference type="OrthoDB" id="9803913at2"/>
<dbReference type="PROSITE" id="PS50164">
    <property type="entry name" value="GIY_YIG"/>
    <property type="match status" value="1"/>
</dbReference>
<dbReference type="InterPro" id="IPR035901">
    <property type="entry name" value="GIY-YIG_endonuc_sf"/>
</dbReference>
<dbReference type="InterPro" id="IPR012337">
    <property type="entry name" value="RNaseH-like_sf"/>
</dbReference>
<protein>
    <recommendedName>
        <fullName evidence="9">Excinuclease cho</fullName>
    </recommendedName>
    <alternativeName>
        <fullName evidence="11">Endonuclease cho</fullName>
    </alternativeName>
    <alternativeName>
        <fullName evidence="10">UvrC homolog protein</fullName>
    </alternativeName>
</protein>
<dbReference type="InterPro" id="IPR047296">
    <property type="entry name" value="GIY-YIG_UvrC_Cho"/>
</dbReference>
<proteinExistence type="predicted"/>
<evidence type="ECO:0000313" key="13">
    <source>
        <dbReference type="EMBL" id="SHE76784.1"/>
    </source>
</evidence>
<evidence type="ECO:0000256" key="8">
    <source>
        <dbReference type="ARBA" id="ARBA00026073"/>
    </source>
</evidence>
<comment type="function">
    <text evidence="7">DNA polymerase III is a complex, multichain enzyme responsible for most of the replicative synthesis in bacteria. The epsilon subunit contain the editing function and is a proofreading 3'-5' exonuclease.</text>
</comment>
<keyword evidence="5" id="KW-0234">DNA repair</keyword>
<dbReference type="GO" id="GO:0003887">
    <property type="term" value="F:DNA-directed DNA polymerase activity"/>
    <property type="evidence" value="ECO:0007669"/>
    <property type="project" value="InterPro"/>
</dbReference>
<dbReference type="Pfam" id="PF00929">
    <property type="entry name" value="RNase_T"/>
    <property type="match status" value="1"/>
</dbReference>
<evidence type="ECO:0000256" key="2">
    <source>
        <dbReference type="ARBA" id="ARBA00022769"/>
    </source>
</evidence>
<comment type="subunit">
    <text evidence="8">DNA polymerase III contains a core (composed of alpha, epsilon and theta chains) that associates with a tau subunit. This core dimerizes to form the POLIII' complex. PolIII' associates with the gamma complex (composed of gamma, delta, delta', psi and chi chains) and with the beta chain to form the complete DNA polymerase III complex.</text>
</comment>
<keyword evidence="6" id="KW-0742">SOS response</keyword>
<name>A0A1M4W673_9FLAO</name>
<dbReference type="SMART" id="SM00479">
    <property type="entry name" value="EXOIII"/>
    <property type="match status" value="1"/>
</dbReference>
<dbReference type="RefSeq" id="WP_073193030.1">
    <property type="nucleotide sequence ID" value="NZ_FQTW01000005.1"/>
</dbReference>
<dbReference type="EMBL" id="FQTW01000005">
    <property type="protein sequence ID" value="SHE76784.1"/>
    <property type="molecule type" value="Genomic_DNA"/>
</dbReference>
<evidence type="ECO:0000256" key="7">
    <source>
        <dbReference type="ARBA" id="ARBA00025483"/>
    </source>
</evidence>
<evidence type="ECO:0000256" key="5">
    <source>
        <dbReference type="ARBA" id="ARBA00023204"/>
    </source>
</evidence>
<keyword evidence="14" id="KW-1185">Reference proteome</keyword>
<dbReference type="InterPro" id="IPR013520">
    <property type="entry name" value="Ribonucl_H"/>
</dbReference>
<evidence type="ECO:0000256" key="10">
    <source>
        <dbReference type="ARBA" id="ARBA00042138"/>
    </source>
</evidence>
<dbReference type="STRING" id="1155689.SAMN05444278_105104"/>
<dbReference type="NCBIfam" id="TIGR00573">
    <property type="entry name" value="dnaq"/>
    <property type="match status" value="1"/>
</dbReference>
<evidence type="ECO:0000256" key="6">
    <source>
        <dbReference type="ARBA" id="ARBA00023236"/>
    </source>
</evidence>
<dbReference type="Pfam" id="PF01541">
    <property type="entry name" value="GIY-YIG"/>
    <property type="match status" value="1"/>
</dbReference>
<keyword evidence="2" id="KW-0228">DNA excision</keyword>
<accession>A0A1M4W673</accession>
<dbReference type="Proteomes" id="UP000184462">
    <property type="component" value="Unassembled WGS sequence"/>
</dbReference>
<dbReference type="SMART" id="SM00465">
    <property type="entry name" value="GIYc"/>
    <property type="match status" value="1"/>
</dbReference>
<dbReference type="GO" id="GO:0003677">
    <property type="term" value="F:DNA binding"/>
    <property type="evidence" value="ECO:0007669"/>
    <property type="project" value="InterPro"/>
</dbReference>